<organism evidence="1 2">
    <name type="scientific">Belliella buryatensis</name>
    <dbReference type="NCBI Taxonomy" id="1500549"/>
    <lineage>
        <taxon>Bacteria</taxon>
        <taxon>Pseudomonadati</taxon>
        <taxon>Bacteroidota</taxon>
        <taxon>Cytophagia</taxon>
        <taxon>Cytophagales</taxon>
        <taxon>Cyclobacteriaceae</taxon>
        <taxon>Belliella</taxon>
    </lineage>
</organism>
<dbReference type="AlphaFoldDB" id="A0A239G407"/>
<dbReference type="Proteomes" id="UP000198480">
    <property type="component" value="Unassembled WGS sequence"/>
</dbReference>
<gene>
    <name evidence="1" type="ORF">SAMN06295967_114117</name>
</gene>
<proteinExistence type="predicted"/>
<dbReference type="EMBL" id="FZOK01000014">
    <property type="protein sequence ID" value="SNS64086.1"/>
    <property type="molecule type" value="Genomic_DNA"/>
</dbReference>
<evidence type="ECO:0000313" key="1">
    <source>
        <dbReference type="EMBL" id="SNS64086.1"/>
    </source>
</evidence>
<evidence type="ECO:0000313" key="2">
    <source>
        <dbReference type="Proteomes" id="UP000198480"/>
    </source>
</evidence>
<sequence>MLSRSSRDERNDLSFYINHLTTLLYYIAEGMYPLNIAKHKKPPQIKIKGNKTKKEVVSDLFFDLAPHIFSLSNHLQDDLKLLIEVKKLYDEKKEGLLKSK</sequence>
<protein>
    <submittedName>
        <fullName evidence="1">Uncharacterized protein</fullName>
    </submittedName>
</protein>
<name>A0A239G407_9BACT</name>
<accession>A0A239G407</accession>
<reference evidence="2" key="1">
    <citation type="submission" date="2017-06" db="EMBL/GenBank/DDBJ databases">
        <authorList>
            <person name="Varghese N."/>
            <person name="Submissions S."/>
        </authorList>
    </citation>
    <scope>NUCLEOTIDE SEQUENCE [LARGE SCALE GENOMIC DNA]</scope>
    <source>
        <strain evidence="2">5C</strain>
    </source>
</reference>
<keyword evidence="2" id="KW-1185">Reference proteome</keyword>